<feature type="transmembrane region" description="Helical" evidence="6">
    <location>
        <begin position="682"/>
        <end position="700"/>
    </location>
</feature>
<feature type="transmembrane region" description="Helical" evidence="6">
    <location>
        <begin position="572"/>
        <end position="591"/>
    </location>
</feature>
<feature type="transmembrane region" description="Helical" evidence="6">
    <location>
        <begin position="727"/>
        <end position="750"/>
    </location>
</feature>
<comment type="subcellular location">
    <subcellularLocation>
        <location evidence="1">Membrane</location>
        <topology evidence="1">Multi-pass membrane protein</topology>
    </subcellularLocation>
</comment>
<feature type="transmembrane region" description="Helical" evidence="6">
    <location>
        <begin position="798"/>
        <end position="819"/>
    </location>
</feature>
<dbReference type="InterPro" id="IPR053231">
    <property type="entry name" value="GPCR_LN-TM7"/>
</dbReference>
<name>A0A8S3T8D6_MYTED</name>
<reference evidence="9" key="1">
    <citation type="submission" date="2021-03" db="EMBL/GenBank/DDBJ databases">
        <authorList>
            <person name="Bekaert M."/>
        </authorList>
    </citation>
    <scope>NUCLEOTIDE SEQUENCE</scope>
</reference>
<proteinExistence type="predicted"/>
<feature type="transmembrane region" description="Helical" evidence="6">
    <location>
        <begin position="642"/>
        <end position="662"/>
    </location>
</feature>
<dbReference type="PANTHER" id="PTHR45902:SF1">
    <property type="entry name" value="LATROPHILIN RECEPTOR-LIKE PROTEIN A"/>
    <property type="match status" value="1"/>
</dbReference>
<feature type="transmembrane region" description="Helical" evidence="6">
    <location>
        <begin position="603"/>
        <end position="622"/>
    </location>
</feature>
<dbReference type="OrthoDB" id="10325533at2759"/>
<evidence type="ECO:0000313" key="9">
    <source>
        <dbReference type="EMBL" id="CAG2229917.1"/>
    </source>
</evidence>
<feature type="transmembrane region" description="Helical" evidence="6">
    <location>
        <begin position="771"/>
        <end position="792"/>
    </location>
</feature>
<feature type="domain" description="G-protein coupled receptors family 2 profile 2" evidence="7">
    <location>
        <begin position="570"/>
        <end position="822"/>
    </location>
</feature>
<dbReference type="InterPro" id="IPR017981">
    <property type="entry name" value="GPCR_2-like_7TM"/>
</dbReference>
<evidence type="ECO:0000259" key="8">
    <source>
        <dbReference type="PROSITE" id="PS50958"/>
    </source>
</evidence>
<evidence type="ECO:0000256" key="1">
    <source>
        <dbReference type="ARBA" id="ARBA00004141"/>
    </source>
</evidence>
<keyword evidence="3 6" id="KW-1133">Transmembrane helix</keyword>
<sequence>MNDLGMSTISIRETSTTEILSKIYLHGSTTNAYLFGTRASKIHHETGKTNTIFEIQTVQPFTSEEEQPVFEIDDGKLSTSTDINFNNTIPHGDEITTASNKLSTSHYISDPCFEKGICNSDGISERGYCNCDSQCIDYDDCCSEASKNVSYISKYHKYWNCYAHSNIHEYFGGFFVVASCPDGYENGTVISRCHEIDILKNGPCVVYDNEIAFQNRFCALCHNITEFKFCKLNIYGPDVYSIFLRIGYLNKTKLEKLEVLLENNLEFLVDLPIESKSRFCMSSLIESTDVICRQSPINPVFRYRRGLPYIYRNIFCAPENIRESLICVNDNFQQFIDNMKSLFPLTVMFSFSSENENRDNDVCKIWTAENKEKETCSEAYVDPVIRLVPFGLKVDSLLSDEDFFTVGSIFAWSMEIISPIKIDKIMFNLNGDKRMIDIARLTVLKTMFLHEVDIFVRFLNEMKWAAVFFDEMSNTTFELHKENIRHELLEYEVYSFDKNVPTIDIRDTETIESLLVEQNVVLPNISHLDNCIEIFVQIVRNDTGHIHVEVISCTLGSSFITGVNEHLSLETIITYFTLTISTIALIFTILFNRRYSFVSGVAGSNLENLSISMCLSNVAFMSGIGNQDNVTVCYVIGVLLHYLWLTVFSFMCIGNVCIVQNLTKLKSIKNKQQQELNFKRRVLTGLGLAIPLVFVIPAVISDNFGPDLFSPGYGYGVCFPNQFPGNLIFFSGPVMVSLVLGLLSLVVIVFKVTKLNIDIGHVSKSNAFTNAVVFLRILCLSNLFWVTGIFASLFELDWLKYLFTTLCGLHGLFIAIASLSTQKFRRKLCCKSRTENSN</sequence>
<accession>A0A8S3T8D6</accession>
<evidence type="ECO:0000256" key="5">
    <source>
        <dbReference type="ARBA" id="ARBA00023157"/>
    </source>
</evidence>
<dbReference type="GO" id="GO:0007166">
    <property type="term" value="P:cell surface receptor signaling pathway"/>
    <property type="evidence" value="ECO:0007669"/>
    <property type="project" value="InterPro"/>
</dbReference>
<dbReference type="AlphaFoldDB" id="A0A8S3T8D6"/>
<keyword evidence="10" id="KW-1185">Reference proteome</keyword>
<dbReference type="InterPro" id="IPR001212">
    <property type="entry name" value="Somatomedin_B_dom"/>
</dbReference>
<protein>
    <recommendedName>
        <fullName evidence="11">G-protein coupled receptors family 2 profile 2 domain-containing protein</fullName>
    </recommendedName>
</protein>
<dbReference type="Proteomes" id="UP000683360">
    <property type="component" value="Unassembled WGS sequence"/>
</dbReference>
<evidence type="ECO:0000259" key="7">
    <source>
        <dbReference type="PROSITE" id="PS50261"/>
    </source>
</evidence>
<dbReference type="Gene3D" id="1.20.1070.10">
    <property type="entry name" value="Rhodopsin 7-helix transmembrane proteins"/>
    <property type="match status" value="1"/>
</dbReference>
<evidence type="ECO:0000256" key="6">
    <source>
        <dbReference type="SAM" id="Phobius"/>
    </source>
</evidence>
<keyword evidence="5" id="KW-1015">Disulfide bond</keyword>
<dbReference type="GO" id="GO:0004888">
    <property type="term" value="F:transmembrane signaling receptor activity"/>
    <property type="evidence" value="ECO:0007669"/>
    <property type="project" value="InterPro"/>
</dbReference>
<evidence type="ECO:0000313" key="10">
    <source>
        <dbReference type="Proteomes" id="UP000683360"/>
    </source>
</evidence>
<gene>
    <name evidence="9" type="ORF">MEDL_42805</name>
</gene>
<comment type="caution">
    <text evidence="9">The sequence shown here is derived from an EMBL/GenBank/DDBJ whole genome shotgun (WGS) entry which is preliminary data.</text>
</comment>
<keyword evidence="2 6" id="KW-0812">Transmembrane</keyword>
<dbReference type="PROSITE" id="PS50261">
    <property type="entry name" value="G_PROTEIN_RECEP_F2_4"/>
    <property type="match status" value="1"/>
</dbReference>
<dbReference type="PROSITE" id="PS50958">
    <property type="entry name" value="SMB_2"/>
    <property type="match status" value="1"/>
</dbReference>
<organism evidence="9 10">
    <name type="scientific">Mytilus edulis</name>
    <name type="common">Blue mussel</name>
    <dbReference type="NCBI Taxonomy" id="6550"/>
    <lineage>
        <taxon>Eukaryota</taxon>
        <taxon>Metazoa</taxon>
        <taxon>Spiralia</taxon>
        <taxon>Lophotrochozoa</taxon>
        <taxon>Mollusca</taxon>
        <taxon>Bivalvia</taxon>
        <taxon>Autobranchia</taxon>
        <taxon>Pteriomorphia</taxon>
        <taxon>Mytilida</taxon>
        <taxon>Mytiloidea</taxon>
        <taxon>Mytilidae</taxon>
        <taxon>Mytilinae</taxon>
        <taxon>Mytilus</taxon>
    </lineage>
</organism>
<evidence type="ECO:0000256" key="2">
    <source>
        <dbReference type="ARBA" id="ARBA00022692"/>
    </source>
</evidence>
<dbReference type="EMBL" id="CAJPWZ010002039">
    <property type="protein sequence ID" value="CAG2229917.1"/>
    <property type="molecule type" value="Genomic_DNA"/>
</dbReference>
<evidence type="ECO:0000256" key="3">
    <source>
        <dbReference type="ARBA" id="ARBA00022989"/>
    </source>
</evidence>
<dbReference type="GO" id="GO:0016020">
    <property type="term" value="C:membrane"/>
    <property type="evidence" value="ECO:0007669"/>
    <property type="project" value="UniProtKB-SubCell"/>
</dbReference>
<feature type="domain" description="SMB" evidence="8">
    <location>
        <begin position="108"/>
        <end position="153"/>
    </location>
</feature>
<evidence type="ECO:0008006" key="11">
    <source>
        <dbReference type="Google" id="ProtNLM"/>
    </source>
</evidence>
<keyword evidence="4 6" id="KW-0472">Membrane</keyword>
<evidence type="ECO:0000256" key="4">
    <source>
        <dbReference type="ARBA" id="ARBA00023136"/>
    </source>
</evidence>
<dbReference type="PANTHER" id="PTHR45902">
    <property type="entry name" value="LATROPHILIN RECEPTOR-LIKE PROTEIN A"/>
    <property type="match status" value="1"/>
</dbReference>